<dbReference type="AlphaFoldDB" id="K2M483"/>
<dbReference type="EMBL" id="AMRM01000044">
    <property type="protein sequence ID" value="EKF16831.1"/>
    <property type="molecule type" value="Genomic_DNA"/>
</dbReference>
<dbReference type="PATRIC" id="fig|391937.3.peg.4307"/>
<feature type="region of interest" description="Disordered" evidence="1">
    <location>
        <begin position="160"/>
        <end position="179"/>
    </location>
</feature>
<sequence>MKTMVMVAAFLSGVLPQAARADWKADERIETYAISGSTGIELYRSIGERGPKVGVGRAIAYTDFKLTWRRDYQPRGGKCTLVSAKPTLIITYRLPKPSGPLPAATKRLWDTFIAGVEAHERMHGVFITEMVKEIEAVSVGLTADNDPNCQKVRQKLQGHLGRLSQAQRQKGRDFDREELSEGGNVHRLVLGLVNGG</sequence>
<comment type="caution">
    <text evidence="2">The sequence shown here is derived from an EMBL/GenBank/DDBJ whole genome shotgun (WGS) entry which is preliminary data.</text>
</comment>
<gene>
    <name evidence="2" type="ORF">NA2_21048</name>
</gene>
<dbReference type="Proteomes" id="UP000006786">
    <property type="component" value="Unassembled WGS sequence"/>
</dbReference>
<name>K2M483_9HYPH</name>
<dbReference type="InterPro" id="IPR010321">
    <property type="entry name" value="DUF922"/>
</dbReference>
<proteinExistence type="predicted"/>
<evidence type="ECO:0008006" key="4">
    <source>
        <dbReference type="Google" id="ProtNLM"/>
    </source>
</evidence>
<organism evidence="2 3">
    <name type="scientific">Nitratireductor pacificus pht-3B</name>
    <dbReference type="NCBI Taxonomy" id="391937"/>
    <lineage>
        <taxon>Bacteria</taxon>
        <taxon>Pseudomonadati</taxon>
        <taxon>Pseudomonadota</taxon>
        <taxon>Alphaproteobacteria</taxon>
        <taxon>Hyphomicrobiales</taxon>
        <taxon>Phyllobacteriaceae</taxon>
        <taxon>Nitratireductor</taxon>
    </lineage>
</organism>
<protein>
    <recommendedName>
        <fullName evidence="4">Secreted Zn-dependent protease</fullName>
    </recommendedName>
</protein>
<reference evidence="2 3" key="1">
    <citation type="journal article" date="2012" name="J. Bacteriol.">
        <title>Genome Sequence of Nitratireductor pacificus Type Strain pht-3B.</title>
        <authorList>
            <person name="Lai Q."/>
            <person name="Li G."/>
            <person name="Shao Z."/>
        </authorList>
    </citation>
    <scope>NUCLEOTIDE SEQUENCE [LARGE SCALE GENOMIC DNA]</scope>
    <source>
        <strain evidence="3">pht-3B</strain>
    </source>
</reference>
<dbReference type="PIRSF" id="PIRSF010521">
    <property type="entry name" value="DUF922_bac"/>
    <property type="match status" value="1"/>
</dbReference>
<evidence type="ECO:0000313" key="3">
    <source>
        <dbReference type="Proteomes" id="UP000006786"/>
    </source>
</evidence>
<accession>K2M483</accession>
<keyword evidence="3" id="KW-1185">Reference proteome</keyword>
<dbReference type="OrthoDB" id="7906163at2"/>
<evidence type="ECO:0000313" key="2">
    <source>
        <dbReference type="EMBL" id="EKF16831.1"/>
    </source>
</evidence>
<evidence type="ECO:0000256" key="1">
    <source>
        <dbReference type="SAM" id="MobiDB-lite"/>
    </source>
</evidence>
<feature type="compositionally biased region" description="Basic and acidic residues" evidence="1">
    <location>
        <begin position="170"/>
        <end position="179"/>
    </location>
</feature>
<dbReference type="eggNOG" id="COG5664">
    <property type="taxonomic scope" value="Bacteria"/>
</dbReference>
<dbReference type="RefSeq" id="WP_008599329.1">
    <property type="nucleotide sequence ID" value="NZ_AMRM01000044.1"/>
</dbReference>
<dbReference type="Pfam" id="PF06037">
    <property type="entry name" value="DUF922"/>
    <property type="match status" value="1"/>
</dbReference>